<organism evidence="1 2">
    <name type="scientific">Coemansia aciculifera</name>
    <dbReference type="NCBI Taxonomy" id="417176"/>
    <lineage>
        <taxon>Eukaryota</taxon>
        <taxon>Fungi</taxon>
        <taxon>Fungi incertae sedis</taxon>
        <taxon>Zoopagomycota</taxon>
        <taxon>Kickxellomycotina</taxon>
        <taxon>Kickxellomycetes</taxon>
        <taxon>Kickxellales</taxon>
        <taxon>Kickxellaceae</taxon>
        <taxon>Coemansia</taxon>
    </lineage>
</organism>
<comment type="caution">
    <text evidence="1">The sequence shown here is derived from an EMBL/GenBank/DDBJ whole genome shotgun (WGS) entry which is preliminary data.</text>
</comment>
<feature type="non-terminal residue" evidence="1">
    <location>
        <position position="1"/>
    </location>
</feature>
<evidence type="ECO:0000313" key="2">
    <source>
        <dbReference type="Proteomes" id="UP001139981"/>
    </source>
</evidence>
<dbReference type="Proteomes" id="UP001139981">
    <property type="component" value="Unassembled WGS sequence"/>
</dbReference>
<gene>
    <name evidence="1" type="ORF">IWW38_001617</name>
</gene>
<sequence>NAETFDYPIMHLDIPAVAVFSKHIVFMPASYSKLQYVHVSKPMVVKLGLLTTFTQYLQFASSIGTGTSVRKISELRNKKLDLGMFGAYTNIQVLLMHKTHLML</sequence>
<accession>A0ACC1M7I9</accession>
<name>A0ACC1M7I9_9FUNG</name>
<dbReference type="EMBL" id="JANBVB010000098">
    <property type="protein sequence ID" value="KAJ2897726.1"/>
    <property type="molecule type" value="Genomic_DNA"/>
</dbReference>
<keyword evidence="2" id="KW-1185">Reference proteome</keyword>
<evidence type="ECO:0000313" key="1">
    <source>
        <dbReference type="EMBL" id="KAJ2897726.1"/>
    </source>
</evidence>
<proteinExistence type="predicted"/>
<reference evidence="1" key="1">
    <citation type="submission" date="2022-07" db="EMBL/GenBank/DDBJ databases">
        <title>Phylogenomic reconstructions and comparative analyses of Kickxellomycotina fungi.</title>
        <authorList>
            <person name="Reynolds N.K."/>
            <person name="Stajich J.E."/>
            <person name="Barry K."/>
            <person name="Grigoriev I.V."/>
            <person name="Crous P."/>
            <person name="Smith M.E."/>
        </authorList>
    </citation>
    <scope>NUCLEOTIDE SEQUENCE</scope>
    <source>
        <strain evidence="1">CBS 190363</strain>
    </source>
</reference>
<protein>
    <submittedName>
        <fullName evidence="1">Uncharacterized protein</fullName>
    </submittedName>
</protein>